<dbReference type="PANTHER" id="PTHR11712:SF325">
    <property type="entry name" value="3-OXOACYL-(ACYL-CARRIER-PROTEIN) SYNTHASE II FABF"/>
    <property type="match status" value="1"/>
</dbReference>
<dbReference type="Pfam" id="PF02801">
    <property type="entry name" value="Ketoacyl-synt_C"/>
    <property type="match status" value="1"/>
</dbReference>
<dbReference type="OrthoDB" id="9808669at2"/>
<dbReference type="InterPro" id="IPR000794">
    <property type="entry name" value="Beta-ketoacyl_synthase"/>
</dbReference>
<evidence type="ECO:0000256" key="1">
    <source>
        <dbReference type="ARBA" id="ARBA00005194"/>
    </source>
</evidence>
<dbReference type="SMART" id="SM00825">
    <property type="entry name" value="PKS_KS"/>
    <property type="match status" value="1"/>
</dbReference>
<dbReference type="InterPro" id="IPR016039">
    <property type="entry name" value="Thiolase-like"/>
</dbReference>
<dbReference type="Proteomes" id="UP000239181">
    <property type="component" value="Unassembled WGS sequence"/>
</dbReference>
<reference evidence="6 7" key="1">
    <citation type="submission" date="2017-10" db="EMBL/GenBank/DDBJ databases">
        <title>Draft genome of two endophytic bacteria isolated from 'guarana' Paullinia cupana (Mart.) Ducke.</title>
        <authorList>
            <person name="Siqueira K.A."/>
            <person name="Liotti R.G."/>
            <person name="Mendes T.A."/>
            <person name="Soares M.A."/>
        </authorList>
    </citation>
    <scope>NUCLEOTIDE SEQUENCE [LARGE SCALE GENOMIC DNA]</scope>
    <source>
        <strain evidence="6 7">342</strain>
    </source>
</reference>
<gene>
    <name evidence="6" type="ORF">CQW29_01655</name>
</gene>
<evidence type="ECO:0000313" key="6">
    <source>
        <dbReference type="EMBL" id="PRD17366.1"/>
    </source>
</evidence>
<evidence type="ECO:0000256" key="2">
    <source>
        <dbReference type="ARBA" id="ARBA00008467"/>
    </source>
</evidence>
<comment type="similarity">
    <text evidence="2 4">Belongs to the thiolase-like superfamily. Beta-ketoacyl-ACP synthases family.</text>
</comment>
<dbReference type="GO" id="GO:0005829">
    <property type="term" value="C:cytosol"/>
    <property type="evidence" value="ECO:0007669"/>
    <property type="project" value="TreeGrafter"/>
</dbReference>
<keyword evidence="7" id="KW-1185">Reference proteome</keyword>
<dbReference type="InterPro" id="IPR020841">
    <property type="entry name" value="PKS_Beta-ketoAc_synthase_dom"/>
</dbReference>
<proteinExistence type="inferred from homology"/>
<dbReference type="UniPathway" id="UPA00094"/>
<dbReference type="RefSeq" id="WP_105590965.1">
    <property type="nucleotide sequence ID" value="NZ_PDET01000001.1"/>
</dbReference>
<keyword evidence="3 4" id="KW-0808">Transferase</keyword>
<dbReference type="EMBL" id="PDET01000001">
    <property type="protein sequence ID" value="PRD17366.1"/>
    <property type="molecule type" value="Genomic_DNA"/>
</dbReference>
<dbReference type="SUPFAM" id="SSF53901">
    <property type="entry name" value="Thiolase-like"/>
    <property type="match status" value="2"/>
</dbReference>
<dbReference type="AlphaFoldDB" id="A0A2S9IHV0"/>
<organism evidence="6 7">
    <name type="scientific">Pantoea coffeiphila</name>
    <dbReference type="NCBI Taxonomy" id="1465635"/>
    <lineage>
        <taxon>Bacteria</taxon>
        <taxon>Pseudomonadati</taxon>
        <taxon>Pseudomonadota</taxon>
        <taxon>Gammaproteobacteria</taxon>
        <taxon>Enterobacterales</taxon>
        <taxon>Erwiniaceae</taxon>
        <taxon>Pantoea</taxon>
    </lineage>
</organism>
<evidence type="ECO:0000256" key="4">
    <source>
        <dbReference type="RuleBase" id="RU003694"/>
    </source>
</evidence>
<dbReference type="GO" id="GO:0006633">
    <property type="term" value="P:fatty acid biosynthetic process"/>
    <property type="evidence" value="ECO:0007669"/>
    <property type="project" value="UniProtKB-UniPathway"/>
</dbReference>
<dbReference type="PANTHER" id="PTHR11712">
    <property type="entry name" value="POLYKETIDE SYNTHASE-RELATED"/>
    <property type="match status" value="1"/>
</dbReference>
<dbReference type="Pfam" id="PF00109">
    <property type="entry name" value="ketoacyl-synt"/>
    <property type="match status" value="1"/>
</dbReference>
<dbReference type="Gene3D" id="3.40.47.10">
    <property type="match status" value="1"/>
</dbReference>
<dbReference type="InterPro" id="IPR014031">
    <property type="entry name" value="Ketoacyl_synth_C"/>
</dbReference>
<dbReference type="PROSITE" id="PS00606">
    <property type="entry name" value="KS3_1"/>
    <property type="match status" value="1"/>
</dbReference>
<evidence type="ECO:0000256" key="3">
    <source>
        <dbReference type="ARBA" id="ARBA00022679"/>
    </source>
</evidence>
<accession>A0A2S9IHV0</accession>
<dbReference type="InterPro" id="IPR014030">
    <property type="entry name" value="Ketoacyl_synth_N"/>
</dbReference>
<comment type="pathway">
    <text evidence="1">Lipid metabolism; fatty acid biosynthesis.</text>
</comment>
<dbReference type="CDD" id="cd00834">
    <property type="entry name" value="KAS_I_II"/>
    <property type="match status" value="1"/>
</dbReference>
<name>A0A2S9IHV0_9GAMM</name>
<evidence type="ECO:0000259" key="5">
    <source>
        <dbReference type="PROSITE" id="PS52004"/>
    </source>
</evidence>
<dbReference type="PROSITE" id="PS52004">
    <property type="entry name" value="KS3_2"/>
    <property type="match status" value="1"/>
</dbReference>
<dbReference type="GO" id="GO:0004315">
    <property type="term" value="F:3-oxoacyl-[acyl-carrier-protein] synthase activity"/>
    <property type="evidence" value="ECO:0007669"/>
    <property type="project" value="InterPro"/>
</dbReference>
<evidence type="ECO:0000313" key="7">
    <source>
        <dbReference type="Proteomes" id="UP000239181"/>
    </source>
</evidence>
<feature type="domain" description="Ketosynthase family 3 (KS3)" evidence="5">
    <location>
        <begin position="3"/>
        <end position="408"/>
    </location>
</feature>
<protein>
    <submittedName>
        <fullName evidence="6">3-oxoacyl-ACP synthase</fullName>
    </submittedName>
</protein>
<dbReference type="InterPro" id="IPR018201">
    <property type="entry name" value="Ketoacyl_synth_AS"/>
</dbReference>
<comment type="caution">
    <text evidence="6">The sequence shown here is derived from an EMBL/GenBank/DDBJ whole genome shotgun (WGS) entry which is preliminary data.</text>
</comment>
<sequence length="409" mass="43453">MPLRRVVITGVGAVSPFGAGAEKMMAALTRGESGIGRLPQHDYSDTQDVPQVAGRVPRLDTTSIPRRHRRTMSPMSCWSLLAAEEALAQAAFPRERLSDPRFGVIVGSTMGSIDTWRSIFENYLVARQFAAVKARDFFRIMGHSVASNLAQALDITGRVMAVTSACASSAQSIGMAYEAIACGLQDAMLCGGADEFHPLTIATFDHMAAASRGFNEHPHATPRPFDQQRDGVVCAEGAGILLLESRSRALARGATILAEITGFASASDVSSIANPDPLPLRRCMQQALNHAQLPVDALSYINAHATGTRLGDIAESEAIAGLCGKLVPVSSLKGHLGHTMAASGALELIACIGMLQQGMLIPTLNLDNPDEQCDIIRHVNGLTTTPVQHVLKNSFALGGIISTLILRKI</sequence>